<dbReference type="InterPro" id="IPR050054">
    <property type="entry name" value="UPRTase/APRTase"/>
</dbReference>
<sequence length="335" mass="38519">MQNSKLNDLVKGYRSIELKAHVSLDDVINKVTQEVAELVEAIVKWNYTEMKKEAGDAIVNVLSASAAMGAELVDMRWGFDGEYVSRSYEHLFLGLWKWNQKIQALRWRYSRDDWCVTSLREATCEFVKVILRYVDREASLSQVVEKNTEKFLKRVDAYKAKFDIYDFVDSYSDFPKKGIEFKDISPILKSQEAMKYVCFELAQKCSWADVIAGLDARWFLFGVEVAKILGKPFIMIRKKWKLPGKTVGIDYSLEYGSSEIELQKSAIKKWQKVALIDDLLATWGTMLAAASLVEKLWWSVNNVACVISLDEEELLSSETRFKLSSYDVSSVMSYQ</sequence>
<evidence type="ECO:0000256" key="7">
    <source>
        <dbReference type="ARBA" id="ARBA00011893"/>
    </source>
</evidence>
<feature type="domain" description="NTP pyrophosphohydrolase MazG-like" evidence="14">
    <location>
        <begin position="27"/>
        <end position="66"/>
    </location>
</feature>
<evidence type="ECO:0000259" key="14">
    <source>
        <dbReference type="Pfam" id="PF03819"/>
    </source>
</evidence>
<comment type="similarity">
    <text evidence="5 12">Belongs to the purine/pyrimidine phosphoribosyltransferase family.</text>
</comment>
<protein>
    <recommendedName>
        <fullName evidence="7 12">Adenine phosphoribosyltransferase</fullName>
        <shortName evidence="12">APRT</shortName>
        <ecNumber evidence="7 12">2.4.2.7</ecNumber>
    </recommendedName>
</protein>
<dbReference type="NCBIfam" id="NF002636">
    <property type="entry name" value="PRK02304.1-5"/>
    <property type="match status" value="1"/>
</dbReference>
<dbReference type="Pfam" id="PF00156">
    <property type="entry name" value="Pribosyltran"/>
    <property type="match status" value="1"/>
</dbReference>
<comment type="catalytic activity">
    <reaction evidence="1 12">
        <text>AMP + diphosphate = 5-phospho-alpha-D-ribose 1-diphosphate + adenine</text>
        <dbReference type="Rhea" id="RHEA:16609"/>
        <dbReference type="ChEBI" id="CHEBI:16708"/>
        <dbReference type="ChEBI" id="CHEBI:33019"/>
        <dbReference type="ChEBI" id="CHEBI:58017"/>
        <dbReference type="ChEBI" id="CHEBI:456215"/>
        <dbReference type="EC" id="2.4.2.7"/>
    </reaction>
</comment>
<comment type="function">
    <text evidence="2 12">Catalyzes a salvage reaction resulting in the formation of AMP, that is energically less costly than de novo synthesis.</text>
</comment>
<dbReference type="GO" id="GO:0006166">
    <property type="term" value="P:purine ribonucleoside salvage"/>
    <property type="evidence" value="ECO:0007669"/>
    <property type="project" value="UniProtKB-KW"/>
</dbReference>
<evidence type="ECO:0000256" key="12">
    <source>
        <dbReference type="HAMAP-Rule" id="MF_00004"/>
    </source>
</evidence>
<dbReference type="HAMAP" id="MF_00004">
    <property type="entry name" value="Aden_phosphoribosyltr"/>
    <property type="match status" value="1"/>
</dbReference>
<keyword evidence="9 12" id="KW-0328">Glycosyltransferase</keyword>
<dbReference type="PANTHER" id="PTHR32315">
    <property type="entry name" value="ADENINE PHOSPHORIBOSYLTRANSFERASE"/>
    <property type="match status" value="1"/>
</dbReference>
<accession>K2G4D3</accession>
<comment type="caution">
    <text evidence="15">The sequence shown here is derived from an EMBL/GenBank/DDBJ whole genome shotgun (WGS) entry which is preliminary data.</text>
</comment>
<keyword evidence="11 12" id="KW-0660">Purine salvage</keyword>
<dbReference type="GO" id="GO:0003999">
    <property type="term" value="F:adenine phosphoribosyltransferase activity"/>
    <property type="evidence" value="ECO:0007669"/>
    <property type="project" value="UniProtKB-UniRule"/>
</dbReference>
<dbReference type="InterPro" id="IPR005764">
    <property type="entry name" value="Ade_phspho_trans"/>
</dbReference>
<dbReference type="Pfam" id="PF03819">
    <property type="entry name" value="MazG"/>
    <property type="match status" value="1"/>
</dbReference>
<evidence type="ECO:0000256" key="2">
    <source>
        <dbReference type="ARBA" id="ARBA00003968"/>
    </source>
</evidence>
<comment type="pathway">
    <text evidence="4 12">Purine metabolism; AMP biosynthesis via salvage pathway; AMP from adenine: step 1/1.</text>
</comment>
<dbReference type="InterPro" id="IPR029057">
    <property type="entry name" value="PRTase-like"/>
</dbReference>
<evidence type="ECO:0000256" key="11">
    <source>
        <dbReference type="ARBA" id="ARBA00022726"/>
    </source>
</evidence>
<dbReference type="SUPFAM" id="SSF101386">
    <property type="entry name" value="all-alpha NTP pyrophosphatases"/>
    <property type="match status" value="1"/>
</dbReference>
<dbReference type="GO" id="GO:0044209">
    <property type="term" value="P:AMP salvage"/>
    <property type="evidence" value="ECO:0007669"/>
    <property type="project" value="UniProtKB-UniRule"/>
</dbReference>
<dbReference type="EC" id="2.4.2.7" evidence="7 12"/>
<evidence type="ECO:0000256" key="9">
    <source>
        <dbReference type="ARBA" id="ARBA00022676"/>
    </source>
</evidence>
<evidence type="ECO:0000256" key="3">
    <source>
        <dbReference type="ARBA" id="ARBA00004496"/>
    </source>
</evidence>
<organism evidence="15">
    <name type="scientific">uncultured bacterium</name>
    <name type="common">gcode 4</name>
    <dbReference type="NCBI Taxonomy" id="1234023"/>
    <lineage>
        <taxon>Bacteria</taxon>
        <taxon>environmental samples</taxon>
    </lineage>
</organism>
<dbReference type="GO" id="GO:0016208">
    <property type="term" value="F:AMP binding"/>
    <property type="evidence" value="ECO:0007669"/>
    <property type="project" value="TreeGrafter"/>
</dbReference>
<comment type="subunit">
    <text evidence="6 12">Homodimer.</text>
</comment>
<dbReference type="UniPathway" id="UPA00588">
    <property type="reaction ID" value="UER00646"/>
</dbReference>
<keyword evidence="10 12" id="KW-0808">Transferase</keyword>
<dbReference type="CDD" id="cd06223">
    <property type="entry name" value="PRTases_typeI"/>
    <property type="match status" value="1"/>
</dbReference>
<evidence type="ECO:0000313" key="15">
    <source>
        <dbReference type="EMBL" id="EKE30103.1"/>
    </source>
</evidence>
<reference evidence="15" key="1">
    <citation type="journal article" date="2012" name="Science">
        <title>Fermentation, hydrogen, and sulfur metabolism in multiple uncultivated bacterial phyla.</title>
        <authorList>
            <person name="Wrighton K.C."/>
            <person name="Thomas B.C."/>
            <person name="Sharon I."/>
            <person name="Miller C.S."/>
            <person name="Castelle C.J."/>
            <person name="VerBerkmoes N.C."/>
            <person name="Wilkins M.J."/>
            <person name="Hettich R.L."/>
            <person name="Lipton M.S."/>
            <person name="Williams K.H."/>
            <person name="Long P.E."/>
            <person name="Banfield J.F."/>
        </authorList>
    </citation>
    <scope>NUCLEOTIDE SEQUENCE [LARGE SCALE GENOMIC DNA]</scope>
</reference>
<evidence type="ECO:0000256" key="6">
    <source>
        <dbReference type="ARBA" id="ARBA00011738"/>
    </source>
</evidence>
<dbReference type="EMBL" id="AMFJ01000044">
    <property type="protein sequence ID" value="EKE30103.1"/>
    <property type="molecule type" value="Genomic_DNA"/>
</dbReference>
<evidence type="ECO:0000256" key="1">
    <source>
        <dbReference type="ARBA" id="ARBA00000868"/>
    </source>
</evidence>
<feature type="domain" description="Phosphoribosyltransferase" evidence="13">
    <location>
        <begin position="189"/>
        <end position="299"/>
    </location>
</feature>
<evidence type="ECO:0000256" key="5">
    <source>
        <dbReference type="ARBA" id="ARBA00008391"/>
    </source>
</evidence>
<comment type="subcellular location">
    <subcellularLocation>
        <location evidence="3 12">Cytoplasm</location>
    </subcellularLocation>
</comment>
<evidence type="ECO:0000256" key="8">
    <source>
        <dbReference type="ARBA" id="ARBA00022490"/>
    </source>
</evidence>
<proteinExistence type="inferred from homology"/>
<name>K2G4D3_9BACT</name>
<dbReference type="GO" id="GO:0005737">
    <property type="term" value="C:cytoplasm"/>
    <property type="evidence" value="ECO:0007669"/>
    <property type="project" value="UniProtKB-SubCell"/>
</dbReference>
<dbReference type="Gene3D" id="3.40.50.2020">
    <property type="match status" value="1"/>
</dbReference>
<keyword evidence="8 12" id="KW-0963">Cytoplasm</keyword>
<evidence type="ECO:0000259" key="13">
    <source>
        <dbReference type="Pfam" id="PF00156"/>
    </source>
</evidence>
<dbReference type="GO" id="GO:0002055">
    <property type="term" value="F:adenine binding"/>
    <property type="evidence" value="ECO:0007669"/>
    <property type="project" value="TreeGrafter"/>
</dbReference>
<dbReference type="AlphaFoldDB" id="K2G4D3"/>
<dbReference type="GO" id="GO:0006168">
    <property type="term" value="P:adenine salvage"/>
    <property type="evidence" value="ECO:0007669"/>
    <property type="project" value="InterPro"/>
</dbReference>
<dbReference type="InterPro" id="IPR004518">
    <property type="entry name" value="MazG-like_dom"/>
</dbReference>
<dbReference type="FunFam" id="3.40.50.2020:FF:000004">
    <property type="entry name" value="Adenine phosphoribosyltransferase"/>
    <property type="match status" value="1"/>
</dbReference>
<dbReference type="SUPFAM" id="SSF53271">
    <property type="entry name" value="PRTase-like"/>
    <property type="match status" value="1"/>
</dbReference>
<dbReference type="Gene3D" id="1.10.287.1080">
    <property type="entry name" value="MazG-like"/>
    <property type="match status" value="1"/>
</dbReference>
<evidence type="ECO:0000256" key="10">
    <source>
        <dbReference type="ARBA" id="ARBA00022679"/>
    </source>
</evidence>
<gene>
    <name evidence="12" type="primary">apt</name>
    <name evidence="15" type="ORF">ACD_2C00044G0003</name>
</gene>
<evidence type="ECO:0000256" key="4">
    <source>
        <dbReference type="ARBA" id="ARBA00004659"/>
    </source>
</evidence>
<dbReference type="PANTHER" id="PTHR32315:SF3">
    <property type="entry name" value="ADENINE PHOSPHORIBOSYLTRANSFERASE"/>
    <property type="match status" value="1"/>
</dbReference>
<dbReference type="InterPro" id="IPR000836">
    <property type="entry name" value="PRTase_dom"/>
</dbReference>